<evidence type="ECO:0000256" key="7">
    <source>
        <dbReference type="ARBA" id="ARBA00022989"/>
    </source>
</evidence>
<dbReference type="GO" id="GO:0048038">
    <property type="term" value="F:quinone binding"/>
    <property type="evidence" value="ECO:0007669"/>
    <property type="project" value="UniProtKB-KW"/>
</dbReference>
<dbReference type="PANTHER" id="PTHR14519:SF8">
    <property type="entry name" value="VITAMIN K EPOXIDE REDUCTASE COMPLEX SUBUNIT 1"/>
    <property type="match status" value="1"/>
</dbReference>
<feature type="transmembrane region" description="Helical" evidence="12">
    <location>
        <begin position="17"/>
        <end position="36"/>
    </location>
</feature>
<keyword evidence="8" id="KW-0560">Oxidoreductase</keyword>
<comment type="similarity">
    <text evidence="2">Belongs to the VKOR family.</text>
</comment>
<keyword evidence="7 12" id="KW-1133">Transmembrane helix</keyword>
<gene>
    <name evidence="14" type="ORF">APICC_07904</name>
</gene>
<dbReference type="InterPro" id="IPR012932">
    <property type="entry name" value="VKOR"/>
</dbReference>
<evidence type="ECO:0000256" key="5">
    <source>
        <dbReference type="ARBA" id="ARBA00022719"/>
    </source>
</evidence>
<dbReference type="OrthoDB" id="17010at2759"/>
<evidence type="ECO:0000313" key="14">
    <source>
        <dbReference type="EMBL" id="PBC32744.1"/>
    </source>
</evidence>
<evidence type="ECO:0000256" key="6">
    <source>
        <dbReference type="ARBA" id="ARBA00022824"/>
    </source>
</evidence>
<keyword evidence="9 12" id="KW-0472">Membrane</keyword>
<proteinExistence type="inferred from homology"/>
<dbReference type="InterPro" id="IPR038354">
    <property type="entry name" value="VKOR_sf"/>
</dbReference>
<organism evidence="14 15">
    <name type="scientific">Apis cerana cerana</name>
    <name type="common">Oriental honeybee</name>
    <dbReference type="NCBI Taxonomy" id="94128"/>
    <lineage>
        <taxon>Eukaryota</taxon>
        <taxon>Metazoa</taxon>
        <taxon>Ecdysozoa</taxon>
        <taxon>Arthropoda</taxon>
        <taxon>Hexapoda</taxon>
        <taxon>Insecta</taxon>
        <taxon>Pterygota</taxon>
        <taxon>Neoptera</taxon>
        <taxon>Endopterygota</taxon>
        <taxon>Hymenoptera</taxon>
        <taxon>Apocrita</taxon>
        <taxon>Aculeata</taxon>
        <taxon>Apoidea</taxon>
        <taxon>Anthophila</taxon>
        <taxon>Apidae</taxon>
        <taxon>Apis</taxon>
    </lineage>
</organism>
<feature type="transmembrane region" description="Helical" evidence="12">
    <location>
        <begin position="86"/>
        <end position="102"/>
    </location>
</feature>
<feature type="transmembrane region" description="Helical" evidence="12">
    <location>
        <begin position="109"/>
        <end position="129"/>
    </location>
</feature>
<dbReference type="EC" id="1.17.4.4" evidence="3"/>
<evidence type="ECO:0000259" key="13">
    <source>
        <dbReference type="SMART" id="SM00756"/>
    </source>
</evidence>
<evidence type="ECO:0000256" key="1">
    <source>
        <dbReference type="ARBA" id="ARBA00004477"/>
    </source>
</evidence>
<dbReference type="SMART" id="SM00756">
    <property type="entry name" value="VKc"/>
    <property type="match status" value="1"/>
</dbReference>
<dbReference type="GO" id="GO:0005789">
    <property type="term" value="C:endoplasmic reticulum membrane"/>
    <property type="evidence" value="ECO:0007669"/>
    <property type="project" value="UniProtKB-SubCell"/>
</dbReference>
<dbReference type="EMBL" id="KZ288215">
    <property type="protein sequence ID" value="PBC32744.1"/>
    <property type="molecule type" value="Genomic_DNA"/>
</dbReference>
<accession>A0A2A3EMN1</accession>
<keyword evidence="10" id="KW-1015">Disulfide bond</keyword>
<name>A0A2A3EMN1_APICC</name>
<keyword evidence="15" id="KW-1185">Reference proteome</keyword>
<reference evidence="14 15" key="1">
    <citation type="submission" date="2014-07" db="EMBL/GenBank/DDBJ databases">
        <title>Genomic and transcriptomic analysis on Apis cerana provide comprehensive insights into honey bee biology.</title>
        <authorList>
            <person name="Diao Q."/>
            <person name="Sun L."/>
            <person name="Zheng H."/>
            <person name="Zheng H."/>
            <person name="Xu S."/>
            <person name="Wang S."/>
            <person name="Zeng Z."/>
            <person name="Hu F."/>
            <person name="Su S."/>
            <person name="Wu J."/>
        </authorList>
    </citation>
    <scope>NUCLEOTIDE SEQUENCE [LARGE SCALE GENOMIC DNA]</scope>
    <source>
        <tissue evidence="14">Pupae without intestine</tissue>
    </source>
</reference>
<evidence type="ECO:0000256" key="8">
    <source>
        <dbReference type="ARBA" id="ARBA00023002"/>
    </source>
</evidence>
<evidence type="ECO:0000256" key="9">
    <source>
        <dbReference type="ARBA" id="ARBA00023136"/>
    </source>
</evidence>
<dbReference type="CDD" id="cd12917">
    <property type="entry name" value="VKOR_euk"/>
    <property type="match status" value="1"/>
</dbReference>
<keyword evidence="4 12" id="KW-0812">Transmembrane</keyword>
<keyword evidence="6" id="KW-0256">Endoplasmic reticulum</keyword>
<evidence type="ECO:0000256" key="4">
    <source>
        <dbReference type="ARBA" id="ARBA00022692"/>
    </source>
</evidence>
<feature type="transmembrane region" description="Helical" evidence="12">
    <location>
        <begin position="135"/>
        <end position="154"/>
    </location>
</feature>
<feature type="domain" description="Vitamin K epoxide reductase" evidence="13">
    <location>
        <begin position="14"/>
        <end position="157"/>
    </location>
</feature>
<evidence type="ECO:0000256" key="3">
    <source>
        <dbReference type="ARBA" id="ARBA00012278"/>
    </source>
</evidence>
<evidence type="ECO:0000313" key="15">
    <source>
        <dbReference type="Proteomes" id="UP000242457"/>
    </source>
</evidence>
<evidence type="ECO:0000256" key="12">
    <source>
        <dbReference type="SAM" id="Phobius"/>
    </source>
</evidence>
<dbReference type="PANTHER" id="PTHR14519">
    <property type="entry name" value="VITAMIN K EPOXIDE REDUCTASE COMPLEX, SUBUNIT 1"/>
    <property type="match status" value="1"/>
</dbReference>
<dbReference type="InterPro" id="IPR042406">
    <property type="entry name" value="VKORC1/VKORC1L1"/>
</dbReference>
<protein>
    <recommendedName>
        <fullName evidence="3">vitamin-K-epoxide reductase (warfarin-sensitive)</fullName>
        <ecNumber evidence="3">1.17.4.4</ecNumber>
    </recommendedName>
</protein>
<dbReference type="AlphaFoldDB" id="A0A2A3EMN1"/>
<dbReference type="Proteomes" id="UP000242457">
    <property type="component" value="Unassembled WGS sequence"/>
</dbReference>
<dbReference type="Pfam" id="PF07884">
    <property type="entry name" value="VKOR"/>
    <property type="match status" value="1"/>
</dbReference>
<keyword evidence="5" id="KW-0874">Quinone</keyword>
<evidence type="ECO:0000256" key="10">
    <source>
        <dbReference type="ARBA" id="ARBA00023157"/>
    </source>
</evidence>
<comment type="subcellular location">
    <subcellularLocation>
        <location evidence="1">Endoplasmic reticulum membrane</location>
        <topology evidence="1">Multi-pass membrane protein</topology>
    </subcellularLocation>
</comment>
<dbReference type="GO" id="GO:0047057">
    <property type="term" value="F:vitamin-K-epoxide reductase (warfarin-sensitive) activity"/>
    <property type="evidence" value="ECO:0007669"/>
    <property type="project" value="UniProtKB-EC"/>
</dbReference>
<evidence type="ECO:0000256" key="2">
    <source>
        <dbReference type="ARBA" id="ARBA00006214"/>
    </source>
</evidence>
<keyword evidence="11" id="KW-0676">Redox-active center</keyword>
<dbReference type="Gene3D" id="1.20.1440.130">
    <property type="entry name" value="VKOR domain"/>
    <property type="match status" value="1"/>
</dbReference>
<evidence type="ECO:0000256" key="11">
    <source>
        <dbReference type="ARBA" id="ARBA00023284"/>
    </source>
</evidence>
<dbReference type="GO" id="GO:0042373">
    <property type="term" value="P:vitamin K metabolic process"/>
    <property type="evidence" value="ECO:0007669"/>
    <property type="project" value="InterPro"/>
</dbReference>
<sequence length="172" mass="19371">MSVKNYNRNLAKTMRKLNVGIITTCIVGFAVSYYAYSIEVAKENDNLYEAMCDISEHVSCTKAFFSEYGKGFGIIPKTSLLYIPNPIYGLIFYTLVAILSVSNRYVTSILVVTLGIFANIGTIFLALILYKLNNICVVCVTIYILNAILLIFAIKKHRRLFRNGINQQIKSN</sequence>